<dbReference type="EMBL" id="BSPD01000011">
    <property type="protein sequence ID" value="GLS24572.1"/>
    <property type="molecule type" value="Genomic_DNA"/>
</dbReference>
<name>A0AA37T3L8_9GAMM</name>
<keyword evidence="2" id="KW-1185">Reference proteome</keyword>
<gene>
    <name evidence="1" type="ORF">GCM10007877_02860</name>
</gene>
<proteinExistence type="predicted"/>
<dbReference type="Proteomes" id="UP001156870">
    <property type="component" value="Unassembled WGS sequence"/>
</dbReference>
<evidence type="ECO:0000313" key="1">
    <source>
        <dbReference type="EMBL" id="GLS24572.1"/>
    </source>
</evidence>
<reference evidence="1 2" key="1">
    <citation type="journal article" date="2014" name="Int. J. Syst. Evol. Microbiol.">
        <title>Complete genome sequence of Corynebacterium casei LMG S-19264T (=DSM 44701T), isolated from a smear-ripened cheese.</title>
        <authorList>
            <consortium name="US DOE Joint Genome Institute (JGI-PGF)"/>
            <person name="Walter F."/>
            <person name="Albersmeier A."/>
            <person name="Kalinowski J."/>
            <person name="Ruckert C."/>
        </authorList>
    </citation>
    <scope>NUCLEOTIDE SEQUENCE [LARGE SCALE GENOMIC DNA]</scope>
    <source>
        <strain evidence="1 2">NBRC 110095</strain>
    </source>
</reference>
<dbReference type="AlphaFoldDB" id="A0AA37T3L8"/>
<evidence type="ECO:0000313" key="2">
    <source>
        <dbReference type="Proteomes" id="UP001156870"/>
    </source>
</evidence>
<organism evidence="1 2">
    <name type="scientific">Marinibactrum halimedae</name>
    <dbReference type="NCBI Taxonomy" id="1444977"/>
    <lineage>
        <taxon>Bacteria</taxon>
        <taxon>Pseudomonadati</taxon>
        <taxon>Pseudomonadota</taxon>
        <taxon>Gammaproteobacteria</taxon>
        <taxon>Cellvibrionales</taxon>
        <taxon>Cellvibrionaceae</taxon>
        <taxon>Marinibactrum</taxon>
    </lineage>
</organism>
<dbReference type="RefSeq" id="WP_232595482.1">
    <property type="nucleotide sequence ID" value="NZ_BSPD01000011.1"/>
</dbReference>
<sequence length="228" mass="26594">MSKGYLFTIDERYRIEVKSVEKINHLILSDNQFFLDAHEKEVNPNGYLREGEHRVVAKMRRKKVLADLAMLGYFPGCKAPEHAFYLVYGQPNVQNFPESHYYDIEHTFEDMGWEFPGCPHHEPAMLDFNAENHNAKVLAKHYANKVDNDLLIHFMSAKCCVVSEAQAREVMQGFGLMKKLAIDDYHNGLEVEGVVDLKFWMQKLSHIVNGYMRKNGYDFVWDEELNSR</sequence>
<protein>
    <submittedName>
        <fullName evidence="1">Uncharacterized protein</fullName>
    </submittedName>
</protein>
<accession>A0AA37T3L8</accession>
<comment type="caution">
    <text evidence="1">The sequence shown here is derived from an EMBL/GenBank/DDBJ whole genome shotgun (WGS) entry which is preliminary data.</text>
</comment>